<sequence length="112" mass="12381">MGGLRRWGVASDGDLLAWTLGRAGYVGRAGRTVSGRPRFLDHGDQHGDLCIGRRGNSLSRFGAHVMWVGYRGISVAVVVKLGGEYGVPPWRVRVSPPIRSWWRRRPTWSGAI</sequence>
<name>Q0RW96_RHOJR</name>
<dbReference type="KEGG" id="rha:RHA1_ro10247"/>
<dbReference type="Proteomes" id="UP000008710">
    <property type="component" value="Plasmid pRHL2"/>
</dbReference>
<geneLocation type="plasmid" evidence="1 2">
    <name>pRHL2</name>
</geneLocation>
<dbReference type="AlphaFoldDB" id="Q0RW96"/>
<evidence type="ECO:0000313" key="2">
    <source>
        <dbReference type="Proteomes" id="UP000008710"/>
    </source>
</evidence>
<keyword evidence="1" id="KW-0614">Plasmid</keyword>
<accession>Q0RW96</accession>
<protein>
    <submittedName>
        <fullName evidence="1">Uncharacterized protein</fullName>
    </submittedName>
</protein>
<dbReference type="EMBL" id="CP000433">
    <property type="protein sequence ID" value="ABH00440.1"/>
    <property type="molecule type" value="Genomic_DNA"/>
</dbReference>
<reference evidence="2" key="1">
    <citation type="journal article" date="2006" name="Proc. Natl. Acad. Sci. U.S.A.">
        <title>The complete genome of Rhodococcus sp. RHA1 provides insights into a catabolic powerhouse.</title>
        <authorList>
            <person name="McLeod M.P."/>
            <person name="Warren R.L."/>
            <person name="Hsiao W.W.L."/>
            <person name="Araki N."/>
            <person name="Myhre M."/>
            <person name="Fernandes C."/>
            <person name="Miyazawa D."/>
            <person name="Wong W."/>
            <person name="Lillquist A.L."/>
            <person name="Wang D."/>
            <person name="Dosanjh M."/>
            <person name="Hara H."/>
            <person name="Petrescu A."/>
            <person name="Morin R.D."/>
            <person name="Yang G."/>
            <person name="Stott J.M."/>
            <person name="Schein J.E."/>
            <person name="Shin H."/>
            <person name="Smailus D."/>
            <person name="Siddiqui A.S."/>
            <person name="Marra M.A."/>
            <person name="Jones S.J.M."/>
            <person name="Holt R."/>
            <person name="Brinkman F.S.L."/>
            <person name="Miyauchi K."/>
            <person name="Fukuda M."/>
            <person name="Davies J.E."/>
            <person name="Mohn W.W."/>
            <person name="Eltis L.D."/>
        </authorList>
    </citation>
    <scope>NUCLEOTIDE SEQUENCE [LARGE SCALE GENOMIC DNA]</scope>
    <source>
        <strain evidence="2">RHA1</strain>
    </source>
</reference>
<gene>
    <name evidence="1" type="ordered locus">RHA1_ro10247</name>
</gene>
<dbReference type="HOGENOM" id="CLU_2143892_0_0_11"/>
<evidence type="ECO:0000313" key="1">
    <source>
        <dbReference type="EMBL" id="ABH00440.1"/>
    </source>
</evidence>
<organism evidence="1 2">
    <name type="scientific">Rhodococcus jostii (strain RHA1)</name>
    <dbReference type="NCBI Taxonomy" id="101510"/>
    <lineage>
        <taxon>Bacteria</taxon>
        <taxon>Bacillati</taxon>
        <taxon>Actinomycetota</taxon>
        <taxon>Actinomycetes</taxon>
        <taxon>Mycobacteriales</taxon>
        <taxon>Nocardiaceae</taxon>
        <taxon>Rhodococcus</taxon>
    </lineage>
</organism>
<proteinExistence type="predicted"/>